<feature type="chain" id="PRO_5046439762" evidence="2">
    <location>
        <begin position="21"/>
        <end position="301"/>
    </location>
</feature>
<organism evidence="3 4">
    <name type="scientific">Jejudonia soesokkakensis</name>
    <dbReference type="NCBI Taxonomy" id="1323432"/>
    <lineage>
        <taxon>Bacteria</taxon>
        <taxon>Pseudomonadati</taxon>
        <taxon>Bacteroidota</taxon>
        <taxon>Flavobacteriia</taxon>
        <taxon>Flavobacteriales</taxon>
        <taxon>Flavobacteriaceae</taxon>
        <taxon>Jejudonia</taxon>
    </lineage>
</organism>
<feature type="compositionally biased region" description="Acidic residues" evidence="1">
    <location>
        <begin position="288"/>
        <end position="301"/>
    </location>
</feature>
<dbReference type="InterPro" id="IPR046357">
    <property type="entry name" value="PPIase_dom_sf"/>
</dbReference>
<dbReference type="RefSeq" id="WP_380218140.1">
    <property type="nucleotide sequence ID" value="NZ_JBHTBN010000005.1"/>
</dbReference>
<keyword evidence="2" id="KW-0732">Signal</keyword>
<feature type="region of interest" description="Disordered" evidence="1">
    <location>
        <begin position="244"/>
        <end position="301"/>
    </location>
</feature>
<accession>A0ABW2MWG3</accession>
<dbReference type="GO" id="GO:0003755">
    <property type="term" value="F:peptidyl-prolyl cis-trans isomerase activity"/>
    <property type="evidence" value="ECO:0007669"/>
    <property type="project" value="UniProtKB-EC"/>
</dbReference>
<evidence type="ECO:0000313" key="4">
    <source>
        <dbReference type="Proteomes" id="UP001596415"/>
    </source>
</evidence>
<dbReference type="Proteomes" id="UP001596415">
    <property type="component" value="Unassembled WGS sequence"/>
</dbReference>
<feature type="signal peptide" evidence="2">
    <location>
        <begin position="1"/>
        <end position="20"/>
    </location>
</feature>
<evidence type="ECO:0000256" key="2">
    <source>
        <dbReference type="SAM" id="SignalP"/>
    </source>
</evidence>
<dbReference type="EC" id="5.2.1.8" evidence="3"/>
<protein>
    <submittedName>
        <fullName evidence="3">FKBP-type peptidyl-prolyl cis-trans isomerase</fullName>
        <ecNumber evidence="3">5.2.1.8</ecNumber>
    </submittedName>
</protein>
<keyword evidence="4" id="KW-1185">Reference proteome</keyword>
<gene>
    <name evidence="3" type="ORF">ACFQO1_11120</name>
</gene>
<evidence type="ECO:0000256" key="1">
    <source>
        <dbReference type="SAM" id="MobiDB-lite"/>
    </source>
</evidence>
<dbReference type="SUPFAM" id="SSF54534">
    <property type="entry name" value="FKBP-like"/>
    <property type="match status" value="1"/>
</dbReference>
<reference evidence="4" key="1">
    <citation type="journal article" date="2019" name="Int. J. Syst. Evol. Microbiol.">
        <title>The Global Catalogue of Microorganisms (GCM) 10K type strain sequencing project: providing services to taxonomists for standard genome sequencing and annotation.</title>
        <authorList>
            <consortium name="The Broad Institute Genomics Platform"/>
            <consortium name="The Broad Institute Genome Sequencing Center for Infectious Disease"/>
            <person name="Wu L."/>
            <person name="Ma J."/>
        </authorList>
    </citation>
    <scope>NUCLEOTIDE SEQUENCE [LARGE SCALE GENOMIC DNA]</scope>
    <source>
        <strain evidence="4">CGMCC 1.16306</strain>
    </source>
</reference>
<name>A0ABW2MWG3_9FLAO</name>
<evidence type="ECO:0000313" key="3">
    <source>
        <dbReference type="EMBL" id="MFC7358242.1"/>
    </source>
</evidence>
<keyword evidence="3" id="KW-0413">Isomerase</keyword>
<dbReference type="PROSITE" id="PS51257">
    <property type="entry name" value="PROKAR_LIPOPROTEIN"/>
    <property type="match status" value="1"/>
</dbReference>
<dbReference type="EMBL" id="JBHTBN010000005">
    <property type="protein sequence ID" value="MFC7358242.1"/>
    <property type="molecule type" value="Genomic_DNA"/>
</dbReference>
<comment type="caution">
    <text evidence="3">The sequence shown here is derived from an EMBL/GenBank/DDBJ whole genome shotgun (WGS) entry which is preliminary data.</text>
</comment>
<sequence>MNKKFFLYPFLALTILLLSACGDDDDGDDSTPARDRGEEAIAAQLEIETYLGSHFYNYEEFANPPADFDNKVRIDTIAGENADKIPLLEQVEFKIVQDRFEEDVEYKLYFLKVTQGGGDSPNFPDIVNVTYDGFNLEGEVFDSSLIPAQFDLTLTIDGFQDVLVEFNGASVIIDNPDGSISYENFGIGAMFVPSGLGYFDNAAISSSLEAYSQLVFTFQLIDARVGDQDNDGIPSIMEDLNLNNRVDDDDTDEDLRPNYFDSDDDNDGRPTRDEIEIDSQGNITFPDVDGDGIPDYLDADS</sequence>
<dbReference type="Gene3D" id="3.10.50.40">
    <property type="match status" value="1"/>
</dbReference>
<proteinExistence type="predicted"/>